<name>A0A7C8JBG0_ORBOL</name>
<proteinExistence type="predicted"/>
<dbReference type="Proteomes" id="UP000475325">
    <property type="component" value="Unassembled WGS sequence"/>
</dbReference>
<feature type="compositionally biased region" description="Acidic residues" evidence="2">
    <location>
        <begin position="231"/>
        <end position="243"/>
    </location>
</feature>
<gene>
    <name evidence="3" type="ORF">TWF102_008718</name>
</gene>
<keyword evidence="1" id="KW-0175">Coiled coil</keyword>
<comment type="caution">
    <text evidence="3">The sequence shown here is derived from an EMBL/GenBank/DDBJ whole genome shotgun (WGS) entry which is preliminary data.</text>
</comment>
<sequence length="477" mass="53164">MAPPILTPTSSEPRNQVHFPYKYVIFKNTFPDGDWDQANCFTFDIPSVPFLKSSNDHDNNSNMDDNPPLERDTIGLLPEFCQAALSALQSYISTLNNDTDETPDKCKWVIHTVDIGKDEHGVLSCREFGVVLEMIGWAEFVEREEKRVVAKTEAEKDRVVQSSSFGSRPVPAPAPALAPAPAPAPSVWTEKRDGFGGLILFLLNRADSLRAGAGLPTSPPTRAPVNNEPQEIIEEEEEGETGDVNEEALGAEDFDEDVDVDGLLAEAGGAGGDDGEEQVEAGPANAGGVPRQPRNRGIVGKKKARNLEMRDRRRAYSEFLQSQARERREREEALENDLEETIFAEKQRRALAEIKIEKAKLKEKEERREQEEKNRTYVNKLRECISSIETQGTGKISLRSLGHRVGKDEAWIRRTLADEKGLEGLKGGILSLVTEDGWFIRVGKEEIDTIARRVEGKGKVVEWEEVSAVLEDSLKRF</sequence>
<evidence type="ECO:0000313" key="3">
    <source>
        <dbReference type="EMBL" id="KAF3091739.1"/>
    </source>
</evidence>
<organism evidence="3 4">
    <name type="scientific">Orbilia oligospora</name>
    <name type="common">Nematode-trapping fungus</name>
    <name type="synonym">Arthrobotrys oligospora</name>
    <dbReference type="NCBI Taxonomy" id="2813651"/>
    <lineage>
        <taxon>Eukaryota</taxon>
        <taxon>Fungi</taxon>
        <taxon>Dikarya</taxon>
        <taxon>Ascomycota</taxon>
        <taxon>Pezizomycotina</taxon>
        <taxon>Orbiliomycetes</taxon>
        <taxon>Orbiliales</taxon>
        <taxon>Orbiliaceae</taxon>
        <taxon>Orbilia</taxon>
    </lineage>
</organism>
<evidence type="ECO:0000313" key="4">
    <source>
        <dbReference type="Proteomes" id="UP000475325"/>
    </source>
</evidence>
<feature type="coiled-coil region" evidence="1">
    <location>
        <begin position="317"/>
        <end position="376"/>
    </location>
</feature>
<feature type="region of interest" description="Disordered" evidence="2">
    <location>
        <begin position="264"/>
        <end position="303"/>
    </location>
</feature>
<protein>
    <submittedName>
        <fullName evidence="3">Uncharacterized protein</fullName>
    </submittedName>
</protein>
<evidence type="ECO:0000256" key="2">
    <source>
        <dbReference type="SAM" id="MobiDB-lite"/>
    </source>
</evidence>
<evidence type="ECO:0000256" key="1">
    <source>
        <dbReference type="SAM" id="Coils"/>
    </source>
</evidence>
<dbReference type="AlphaFoldDB" id="A0A7C8JBG0"/>
<accession>A0A7C8JBG0</accession>
<feature type="region of interest" description="Disordered" evidence="2">
    <location>
        <begin position="212"/>
        <end position="243"/>
    </location>
</feature>
<reference evidence="3 4" key="1">
    <citation type="submission" date="2019-06" db="EMBL/GenBank/DDBJ databases">
        <authorList>
            <person name="Palmer J.M."/>
        </authorList>
    </citation>
    <scope>NUCLEOTIDE SEQUENCE [LARGE SCALE GENOMIC DNA]</scope>
    <source>
        <strain evidence="3 4">TWF102</strain>
    </source>
</reference>
<dbReference type="EMBL" id="WIQW01000055">
    <property type="protein sequence ID" value="KAF3091739.1"/>
    <property type="molecule type" value="Genomic_DNA"/>
</dbReference>